<dbReference type="PROSITE" id="PS01140">
    <property type="entry name" value="GLYCOSYL_HYDROL_F45"/>
    <property type="match status" value="2"/>
</dbReference>
<reference evidence="12" key="1">
    <citation type="journal article" date="2023" name="Insect Mol. Biol.">
        <title>Genome sequencing provides insights into the evolution of gene families encoding plant cell wall-degrading enzymes in longhorned beetles.</title>
        <authorList>
            <person name="Shin N.R."/>
            <person name="Okamura Y."/>
            <person name="Kirsch R."/>
            <person name="Pauchet Y."/>
        </authorList>
    </citation>
    <scope>NUCLEOTIDE SEQUENCE</scope>
    <source>
        <strain evidence="12">MMC_N1</strain>
    </source>
</reference>
<proteinExistence type="inferred from homology"/>
<comment type="catalytic activity">
    <reaction evidence="1 9">
        <text>Endohydrolysis of (1-&gt;4)-beta-D-glucosidic linkages in cellulose, lichenin and cereal beta-D-glucans.</text>
        <dbReference type="EC" id="3.2.1.4"/>
    </reaction>
</comment>
<protein>
    <recommendedName>
        <fullName evidence="3 9">Cellulase</fullName>
        <ecNumber evidence="3 9">3.2.1.4</ecNumber>
    </recommendedName>
</protein>
<evidence type="ECO:0000256" key="7">
    <source>
        <dbReference type="ARBA" id="ARBA00023295"/>
    </source>
</evidence>
<keyword evidence="7" id="KW-0326">Glycosidase</keyword>
<evidence type="ECO:0000256" key="4">
    <source>
        <dbReference type="ARBA" id="ARBA00022801"/>
    </source>
</evidence>
<keyword evidence="5" id="KW-0136">Cellulose degradation</keyword>
<gene>
    <name evidence="12" type="ORF">NQ317_018565</name>
</gene>
<feature type="signal peptide" evidence="10">
    <location>
        <begin position="1"/>
        <end position="19"/>
    </location>
</feature>
<comment type="caution">
    <text evidence="12">The sequence shown here is derived from an EMBL/GenBank/DDBJ whole genome shotgun (WGS) entry which is preliminary data.</text>
</comment>
<dbReference type="Pfam" id="PF02015">
    <property type="entry name" value="Glyco_hydro_45"/>
    <property type="match status" value="4"/>
</dbReference>
<organism evidence="12 13">
    <name type="scientific">Molorchus minor</name>
    <dbReference type="NCBI Taxonomy" id="1323400"/>
    <lineage>
        <taxon>Eukaryota</taxon>
        <taxon>Metazoa</taxon>
        <taxon>Ecdysozoa</taxon>
        <taxon>Arthropoda</taxon>
        <taxon>Hexapoda</taxon>
        <taxon>Insecta</taxon>
        <taxon>Pterygota</taxon>
        <taxon>Neoptera</taxon>
        <taxon>Endopterygota</taxon>
        <taxon>Coleoptera</taxon>
        <taxon>Polyphaga</taxon>
        <taxon>Cucujiformia</taxon>
        <taxon>Chrysomeloidea</taxon>
        <taxon>Cerambycidae</taxon>
        <taxon>Lamiinae</taxon>
        <taxon>Monochamini</taxon>
        <taxon>Molorchus</taxon>
    </lineage>
</organism>
<evidence type="ECO:0000256" key="10">
    <source>
        <dbReference type="SAM" id="SignalP"/>
    </source>
</evidence>
<feature type="active site" description="Nucleophile" evidence="9">
    <location>
        <position position="457"/>
    </location>
</feature>
<evidence type="ECO:0000256" key="9">
    <source>
        <dbReference type="PROSITE-ProRule" id="PRU10069"/>
    </source>
</evidence>
<evidence type="ECO:0000256" key="3">
    <source>
        <dbReference type="ARBA" id="ARBA00012601"/>
    </source>
</evidence>
<evidence type="ECO:0000259" key="11">
    <source>
        <dbReference type="PROSITE" id="PS01140"/>
    </source>
</evidence>
<keyword evidence="10" id="KW-0732">Signal</keyword>
<evidence type="ECO:0000256" key="2">
    <source>
        <dbReference type="ARBA" id="ARBA00007793"/>
    </source>
</evidence>
<feature type="chain" id="PRO_5045829202" description="Cellulase" evidence="10">
    <location>
        <begin position="20"/>
        <end position="642"/>
    </location>
</feature>
<keyword evidence="4" id="KW-0378">Hydrolase</keyword>
<dbReference type="EC" id="3.2.1.4" evidence="3 9"/>
<evidence type="ECO:0000256" key="1">
    <source>
        <dbReference type="ARBA" id="ARBA00000966"/>
    </source>
</evidence>
<evidence type="ECO:0000256" key="8">
    <source>
        <dbReference type="ARBA" id="ARBA00023326"/>
    </source>
</evidence>
<dbReference type="PANTHER" id="PTHR39730:SF1">
    <property type="entry name" value="ENDOGLUCANASE 1"/>
    <property type="match status" value="1"/>
</dbReference>
<comment type="similarity">
    <text evidence="2">Belongs to the glycosyl hydrolase 45 (cellulase K) family.</text>
</comment>
<name>A0ABQ9JY59_9CUCU</name>
<feature type="domain" description="Glycosyl hydrolases family 45 active site" evidence="11">
    <location>
        <begin position="452"/>
        <end position="463"/>
    </location>
</feature>
<dbReference type="PANTHER" id="PTHR39730">
    <property type="entry name" value="ENDOGLUCANASE 1"/>
    <property type="match status" value="1"/>
</dbReference>
<feature type="domain" description="Glycosyl hydrolases family 45 active site" evidence="11">
    <location>
        <begin position="40"/>
        <end position="51"/>
    </location>
</feature>
<evidence type="ECO:0000256" key="5">
    <source>
        <dbReference type="ARBA" id="ARBA00023001"/>
    </source>
</evidence>
<dbReference type="InterPro" id="IPR052288">
    <property type="entry name" value="GH45_Enzymes"/>
</dbReference>
<keyword evidence="8" id="KW-0624">Polysaccharide degradation</keyword>
<accession>A0ABQ9JY59</accession>
<dbReference type="Gene3D" id="2.40.40.10">
    <property type="entry name" value="RlpA-like domain"/>
    <property type="match status" value="4"/>
</dbReference>
<feature type="active site" description="Nucleophile" evidence="9">
    <location>
        <position position="45"/>
    </location>
</feature>
<dbReference type="InterPro" id="IPR000334">
    <property type="entry name" value="Glyco_hydro_45"/>
</dbReference>
<keyword evidence="13" id="KW-1185">Reference proteome</keyword>
<dbReference type="InterPro" id="IPR036908">
    <property type="entry name" value="RlpA-like_sf"/>
</dbReference>
<keyword evidence="6" id="KW-0119">Carbohydrate metabolism</keyword>
<dbReference type="SUPFAM" id="SSF50685">
    <property type="entry name" value="Barwin-like endoglucanases"/>
    <property type="match status" value="3"/>
</dbReference>
<dbReference type="EMBL" id="JAPWTJ010000119">
    <property type="protein sequence ID" value="KAJ8982524.1"/>
    <property type="molecule type" value="Genomic_DNA"/>
</dbReference>
<dbReference type="Proteomes" id="UP001162164">
    <property type="component" value="Unassembled WGS sequence"/>
</dbReference>
<evidence type="ECO:0000313" key="12">
    <source>
        <dbReference type="EMBL" id="KAJ8982524.1"/>
    </source>
</evidence>
<evidence type="ECO:0000256" key="6">
    <source>
        <dbReference type="ARBA" id="ARBA00023277"/>
    </source>
</evidence>
<evidence type="ECO:0000313" key="13">
    <source>
        <dbReference type="Proteomes" id="UP001162164"/>
    </source>
</evidence>
<sequence length="642" mass="68164">MRIFVFALAILIAFEAAVSDDTDDIDIVVIEGGLSGTGTTTRYWDCCKPSCAWIENVKNVDTPVNTCEADGETVIDAEIQSACIGGKAYMCSNQQATVVNDTLAIGFAATSFTGGADTNYCCACFLLTFQGELSGKQLIVQATNTGGDLGSNQFDLAIPGGGVGIFTEGCETQWDTPSNGWGDQYGGVGSDADCSTLPEVLQPGCHFRFQFMQGVSNPAVTFTQIECPAQLLSISGCQLNSTSTTWEVLTAPSPPPVTGTAVNPSCSWEANVPTVWSCLNDGVTKLQDDNIQSGCDLEKDGSAFMCSDQVGIIVNDTFAYGFAAVSFSGGVDLSRCCPCMLLTFQPITLILPYPEVVTDSRPRVVPTNQWGNGTFDSIESADHCLKIDENLQPGCLFRFTWMKGSANPPVTFQEVECLQELIDVIGSSTGRSTTKDIHFQRKVGGQSGTGTTTRYWDCCKPSCASSYYHDPPVASCSSDGVTKILTDDESGCASGDAYMCSNQEPYGVNTSLSYGFAAASFVGGVDTSMCCACMLLTFTDTEIAGKQMVVQVTNTGSDLGVNHFDIAIPGGGNGIFNQGCTNQWGTQAFDSINSESDCDNIPSDLQKGCQFRFEWMQGASNPSVSFEEVTCPGELIAITGCQ</sequence>